<evidence type="ECO:0000256" key="15">
    <source>
        <dbReference type="SAM" id="Phobius"/>
    </source>
</evidence>
<keyword evidence="6 15" id="KW-0812">Transmembrane</keyword>
<dbReference type="Pfam" id="PF01553">
    <property type="entry name" value="Acyltransferase"/>
    <property type="match status" value="1"/>
</dbReference>
<feature type="region of interest" description="Disordered" evidence="14">
    <location>
        <begin position="325"/>
        <end position="368"/>
    </location>
</feature>
<evidence type="ECO:0000256" key="9">
    <source>
        <dbReference type="ARBA" id="ARBA00023136"/>
    </source>
</evidence>
<evidence type="ECO:0000256" key="2">
    <source>
        <dbReference type="ARBA" id="ARBA00005189"/>
    </source>
</evidence>
<dbReference type="GO" id="GO:0016020">
    <property type="term" value="C:membrane"/>
    <property type="evidence" value="ECO:0007669"/>
    <property type="project" value="UniProtKB-SubCell"/>
</dbReference>
<keyword evidence="5 17" id="KW-0808">Transferase</keyword>
<name>A0A834RBR6_SARSC</name>
<dbReference type="SUPFAM" id="SSF69593">
    <property type="entry name" value="Glycerol-3-phosphate (1)-acyltransferase"/>
    <property type="match status" value="1"/>
</dbReference>
<dbReference type="GO" id="GO:0008374">
    <property type="term" value="F:O-acyltransferase activity"/>
    <property type="evidence" value="ECO:0007669"/>
    <property type="project" value="InterPro"/>
</dbReference>
<feature type="domain" description="Phospholipid/glycerol acyltransferase" evidence="16">
    <location>
        <begin position="112"/>
        <end position="219"/>
    </location>
</feature>
<dbReference type="GO" id="GO:0042171">
    <property type="term" value="F:lysophosphatidic acid acyltransferase activity"/>
    <property type="evidence" value="ECO:0007669"/>
    <property type="project" value="TreeGrafter"/>
</dbReference>
<evidence type="ECO:0000256" key="4">
    <source>
        <dbReference type="ARBA" id="ARBA00022516"/>
    </source>
</evidence>
<feature type="compositionally biased region" description="Low complexity" evidence="14">
    <location>
        <begin position="328"/>
        <end position="349"/>
    </location>
</feature>
<keyword evidence="10" id="KW-0594">Phospholipid biosynthesis</keyword>
<dbReference type="OrthoDB" id="272512at2759"/>
<evidence type="ECO:0000259" key="16">
    <source>
        <dbReference type="SMART" id="SM00563"/>
    </source>
</evidence>
<keyword evidence="4" id="KW-0444">Lipid biosynthesis</keyword>
<dbReference type="CDD" id="cd07991">
    <property type="entry name" value="LPLAT_LPCAT1-like"/>
    <property type="match status" value="1"/>
</dbReference>
<feature type="compositionally biased region" description="Basic and acidic residues" evidence="14">
    <location>
        <begin position="357"/>
        <end position="366"/>
    </location>
</feature>
<comment type="subcellular location">
    <subcellularLocation>
        <location evidence="1">Membrane</location>
    </subcellularLocation>
</comment>
<comment type="pathway">
    <text evidence="13">Phospholipid metabolism.</text>
</comment>
<dbReference type="GO" id="GO:0005783">
    <property type="term" value="C:endoplasmic reticulum"/>
    <property type="evidence" value="ECO:0007669"/>
    <property type="project" value="TreeGrafter"/>
</dbReference>
<dbReference type="EnsemblMetazoa" id="SSS_7581s_mrna">
    <property type="protein sequence ID" value="KAF7494424.1"/>
    <property type="gene ID" value="SSS_7581"/>
</dbReference>
<keyword evidence="19" id="KW-1185">Reference proteome</keyword>
<dbReference type="InterPro" id="IPR002123">
    <property type="entry name" value="Plipid/glycerol_acylTrfase"/>
</dbReference>
<reference evidence="19" key="1">
    <citation type="journal article" date="2020" name="PLoS Negl. Trop. Dis.">
        <title>High-quality nuclear genome for Sarcoptes scabiei-A critical resource for a neglected parasite.</title>
        <authorList>
            <person name="Korhonen P.K."/>
            <person name="Gasser R.B."/>
            <person name="Ma G."/>
            <person name="Wang T."/>
            <person name="Stroehlein A.J."/>
            <person name="Young N.D."/>
            <person name="Ang C.S."/>
            <person name="Fernando D.D."/>
            <person name="Lu H.C."/>
            <person name="Taylor S."/>
            <person name="Reynolds S.L."/>
            <person name="Mofiz E."/>
            <person name="Najaraj S.H."/>
            <person name="Gowda H."/>
            <person name="Madugundu A."/>
            <person name="Renuse S."/>
            <person name="Holt D."/>
            <person name="Pandey A."/>
            <person name="Papenfuss A.T."/>
            <person name="Fischer K."/>
        </authorList>
    </citation>
    <scope>NUCLEOTIDE SEQUENCE [LARGE SCALE GENOMIC DNA]</scope>
</reference>
<evidence type="ECO:0000256" key="13">
    <source>
        <dbReference type="ARBA" id="ARBA00025707"/>
    </source>
</evidence>
<keyword evidence="11" id="KW-1208">Phospholipid metabolism</keyword>
<dbReference type="InterPro" id="IPR045252">
    <property type="entry name" value="LPCAT1-like"/>
</dbReference>
<evidence type="ECO:0000256" key="14">
    <source>
        <dbReference type="SAM" id="MobiDB-lite"/>
    </source>
</evidence>
<dbReference type="PANTHER" id="PTHR23063:SF52">
    <property type="entry name" value="LYSOPHOSPHATIDYLCHOLINE ACYLTRANSFERASE"/>
    <property type="match status" value="1"/>
</dbReference>
<dbReference type="PANTHER" id="PTHR23063">
    <property type="entry name" value="PHOSPHOLIPID ACYLTRANSFERASE"/>
    <property type="match status" value="1"/>
</dbReference>
<evidence type="ECO:0000256" key="3">
    <source>
        <dbReference type="ARBA" id="ARBA00008655"/>
    </source>
</evidence>
<protein>
    <submittedName>
        <fullName evidence="17">Lysophospholipid acyltransferase LPCAT4</fullName>
    </submittedName>
</protein>
<reference evidence="18" key="3">
    <citation type="submission" date="2022-06" db="UniProtKB">
        <authorList>
            <consortium name="EnsemblMetazoa"/>
        </authorList>
    </citation>
    <scope>IDENTIFICATION</scope>
</reference>
<evidence type="ECO:0000256" key="1">
    <source>
        <dbReference type="ARBA" id="ARBA00004370"/>
    </source>
</evidence>
<evidence type="ECO:0000256" key="6">
    <source>
        <dbReference type="ARBA" id="ARBA00022692"/>
    </source>
</evidence>
<dbReference type="GO" id="GO:0008654">
    <property type="term" value="P:phospholipid biosynthetic process"/>
    <property type="evidence" value="ECO:0007669"/>
    <property type="project" value="UniProtKB-KW"/>
</dbReference>
<reference evidence="17" key="2">
    <citation type="submission" date="2020-01" db="EMBL/GenBank/DDBJ databases">
        <authorList>
            <person name="Korhonen P.K.K."/>
            <person name="Guangxu M.G."/>
            <person name="Wang T.W."/>
            <person name="Stroehlein A.J.S."/>
            <person name="Young N.D."/>
            <person name="Ang C.-S.A."/>
            <person name="Fernando D.W.F."/>
            <person name="Lu H.L."/>
            <person name="Taylor S.T."/>
            <person name="Ehtesham M.E.M."/>
            <person name="Najaraj S.H.N."/>
            <person name="Harsha G.H.G."/>
            <person name="Madugundu A.M."/>
            <person name="Renuse S.R."/>
            <person name="Holt D.H."/>
            <person name="Pandey A.P."/>
            <person name="Papenfuss A.P."/>
            <person name="Gasser R.B.G."/>
            <person name="Fischer K.F."/>
        </authorList>
    </citation>
    <scope>NUCLEOTIDE SEQUENCE</scope>
    <source>
        <strain evidence="17">SSS_KF_BRIS2020</strain>
    </source>
</reference>
<keyword evidence="9 15" id="KW-0472">Membrane</keyword>
<keyword evidence="8" id="KW-0443">Lipid metabolism</keyword>
<evidence type="ECO:0000256" key="12">
    <source>
        <dbReference type="ARBA" id="ARBA00023315"/>
    </source>
</evidence>
<keyword evidence="12 17" id="KW-0012">Acyltransferase</keyword>
<proteinExistence type="inferred from homology"/>
<evidence type="ECO:0000313" key="19">
    <source>
        <dbReference type="Proteomes" id="UP000070412"/>
    </source>
</evidence>
<evidence type="ECO:0000256" key="11">
    <source>
        <dbReference type="ARBA" id="ARBA00023264"/>
    </source>
</evidence>
<comment type="similarity">
    <text evidence="3">Belongs to the 1-acyl-sn-glycerol-3-phosphate acyltransferase family.</text>
</comment>
<evidence type="ECO:0000256" key="5">
    <source>
        <dbReference type="ARBA" id="ARBA00022679"/>
    </source>
</evidence>
<dbReference type="SMART" id="SM00563">
    <property type="entry name" value="PlsC"/>
    <property type="match status" value="1"/>
</dbReference>
<accession>A0A834RBR6</accession>
<organism evidence="17">
    <name type="scientific">Sarcoptes scabiei</name>
    <name type="common">Itch mite</name>
    <name type="synonym">Acarus scabiei</name>
    <dbReference type="NCBI Taxonomy" id="52283"/>
    <lineage>
        <taxon>Eukaryota</taxon>
        <taxon>Metazoa</taxon>
        <taxon>Ecdysozoa</taxon>
        <taxon>Arthropoda</taxon>
        <taxon>Chelicerata</taxon>
        <taxon>Arachnida</taxon>
        <taxon>Acari</taxon>
        <taxon>Acariformes</taxon>
        <taxon>Sarcoptiformes</taxon>
        <taxon>Astigmata</taxon>
        <taxon>Psoroptidia</taxon>
        <taxon>Sarcoptoidea</taxon>
        <taxon>Sarcoptidae</taxon>
        <taxon>Sarcoptinae</taxon>
        <taxon>Sarcoptes</taxon>
    </lineage>
</organism>
<evidence type="ECO:0000256" key="8">
    <source>
        <dbReference type="ARBA" id="ARBA00023098"/>
    </source>
</evidence>
<evidence type="ECO:0000256" key="7">
    <source>
        <dbReference type="ARBA" id="ARBA00022989"/>
    </source>
</evidence>
<feature type="transmembrane region" description="Helical" evidence="15">
    <location>
        <begin position="28"/>
        <end position="57"/>
    </location>
</feature>
<evidence type="ECO:0000313" key="17">
    <source>
        <dbReference type="EMBL" id="KAF7494424.1"/>
    </source>
</evidence>
<evidence type="ECO:0000313" key="18">
    <source>
        <dbReference type="EnsemblMetazoa" id="KAF7494424.1"/>
    </source>
</evidence>
<sequence length="533" mass="61446">MIQKRCVNPFYHRIKIEPSNLLTIIPGLIFLVPIRIILIISLFLVASSLAKFFIFILRFIDKENDPERYHRWRIIFKKINGIVFRTILFVCGFYRVTIRHKGDPNEEEKSPIYVMAPHTSFFDILAGVVCDIPSSVAKADILDIPLFGSIFLLSDPVLVERDSKSSRQDVFKKVEAVIKYSKIVFFPEGTCSNHRGLLQFKTGAFKFGYPVIPVALRFNQYGPDTLSWTWDGSSTLLSTLLTLARWRTDLSLTKLPVYFPSDQERNDPELYALNVAKILADELQLPYMFYSYDDSRYFKYNFFRSSTNVKFMKLIDRVRQHSDDHKLNTSSLNGQNGSSSSSLTNGNGLPATGTVATEDKSIESKSHSKSSKSDFSVFLAEKIDRIRRSMSKLDLNQTLDQKSLSKLLDIDSAPGLENSTAYKEFLICLKKITSNIEMNHIKLILNLIDLREKNLWKRLESCYEELKNRDDNSLRYDQLKILLWFALNLENIDDDVEIKGLKILSFDDLKNMLISYYDFALEENANAIHRVME</sequence>
<dbReference type="Proteomes" id="UP000070412">
    <property type="component" value="Unassembled WGS sequence"/>
</dbReference>
<comment type="pathway">
    <text evidence="2">Lipid metabolism.</text>
</comment>
<dbReference type="AlphaFoldDB" id="A0A834RBR6"/>
<gene>
    <name evidence="17" type="ORF">SSS_7581</name>
</gene>
<evidence type="ECO:0000256" key="10">
    <source>
        <dbReference type="ARBA" id="ARBA00023209"/>
    </source>
</evidence>
<keyword evidence="7 15" id="KW-1133">Transmembrane helix</keyword>
<dbReference type="EMBL" id="WVUK01000053">
    <property type="protein sequence ID" value="KAF7494424.1"/>
    <property type="molecule type" value="Genomic_DNA"/>
</dbReference>